<name>A0A1I2E3A2_9BACI</name>
<reference evidence="3 4" key="1">
    <citation type="submission" date="2016-10" db="EMBL/GenBank/DDBJ databases">
        <authorList>
            <person name="de Groot N.N."/>
        </authorList>
    </citation>
    <scope>NUCLEOTIDE SEQUENCE [LARGE SCALE GENOMIC DNA]</scope>
    <source>
        <strain evidence="3 4">DSM 23995</strain>
    </source>
</reference>
<dbReference type="PROSITE" id="PS51186">
    <property type="entry name" value="GNAT"/>
    <property type="match status" value="1"/>
</dbReference>
<dbReference type="Pfam" id="PF00583">
    <property type="entry name" value="Acetyltransf_1"/>
    <property type="match status" value="1"/>
</dbReference>
<evidence type="ECO:0000313" key="3">
    <source>
        <dbReference type="EMBL" id="SFE86690.1"/>
    </source>
</evidence>
<dbReference type="PANTHER" id="PTHR23088:SF50">
    <property type="entry name" value="HYDROLASE YHCX"/>
    <property type="match status" value="1"/>
</dbReference>
<dbReference type="CDD" id="cd04301">
    <property type="entry name" value="NAT_SF"/>
    <property type="match status" value="1"/>
</dbReference>
<dbReference type="SUPFAM" id="SSF56317">
    <property type="entry name" value="Carbon-nitrogen hydrolase"/>
    <property type="match status" value="1"/>
</dbReference>
<evidence type="ECO:0000313" key="4">
    <source>
        <dbReference type="Proteomes" id="UP000199516"/>
    </source>
</evidence>
<dbReference type="AlphaFoldDB" id="A0A1I2E3A2"/>
<feature type="domain" description="N-acetyltransferase" evidence="2">
    <location>
        <begin position="13"/>
        <end position="212"/>
    </location>
</feature>
<protein>
    <submittedName>
        <fullName evidence="3">Predicted amidohydrolase</fullName>
    </submittedName>
</protein>
<gene>
    <name evidence="3" type="ORF">SAMN05192532_10541</name>
</gene>
<dbReference type="Pfam" id="PF00795">
    <property type="entry name" value="CN_hydrolase"/>
    <property type="match status" value="1"/>
</dbReference>
<proteinExistence type="predicted"/>
<dbReference type="GO" id="GO:0016747">
    <property type="term" value="F:acyltransferase activity, transferring groups other than amino-acyl groups"/>
    <property type="evidence" value="ECO:0007669"/>
    <property type="project" value="InterPro"/>
</dbReference>
<dbReference type="SUPFAM" id="SSF55729">
    <property type="entry name" value="Acyl-CoA N-acyltransferases (Nat)"/>
    <property type="match status" value="1"/>
</dbReference>
<keyword evidence="4" id="KW-1185">Reference proteome</keyword>
<keyword evidence="3" id="KW-0378">Hydrolase</keyword>
<dbReference type="InterPro" id="IPR000182">
    <property type="entry name" value="GNAT_dom"/>
</dbReference>
<dbReference type="RefSeq" id="WP_091661896.1">
    <property type="nucleotide sequence ID" value="NZ_FONT01000005.1"/>
</dbReference>
<sequence length="514" mass="59289">MESLDVSSYENQITLRPMEEKDIDEVVRIARLGFDNPDIAFERKHYESHIRIFPAGQICVEFNGQIIGSSSSLIVNYEEYGDNHSIEEICGGGYITNHDPYGKHLYGIDVVVHPEYRHLKIGRRLYEERRKLCKRLNLKSIIFGGRIPNYHKYAKRLTAEEYVEQVRDQNIYDPVLIFQLMNGFEIRGVQANYLKEDDASLKYATILEWTNPDYIPNKDELYDNAKLVQVSTIQYPLTTIGSFDEFAKRCEYFINLCSKRRSDFAVLPDYITNELLSYVGETIPSKQARKLTEFTDDVLQLFSQLSVQYSINIITGSQFIKCKDELYSVSFLFHRNGKIDQQYKIHVPLEERKWFGVKPGNKLNVMDTDKGKIAILTGYDLLFPELTLQAVEQGAVLIFSPFAAKDEQEYWRMKYCAQSRAIESETFVVITGLSGYLSQVPRTDSYYSGAGIYSPIDISFPDKGVVIENNQHSLVVQHGEVDFQKIKRNRMAGSVTPLKDRRSNFYFSSSLVEQ</sequence>
<dbReference type="PANTHER" id="PTHR23088">
    <property type="entry name" value="NITRILASE-RELATED"/>
    <property type="match status" value="1"/>
</dbReference>
<dbReference type="InterPro" id="IPR016181">
    <property type="entry name" value="Acyl_CoA_acyltransferase"/>
</dbReference>
<evidence type="ECO:0000259" key="1">
    <source>
        <dbReference type="PROSITE" id="PS50263"/>
    </source>
</evidence>
<dbReference type="Proteomes" id="UP000199516">
    <property type="component" value="Unassembled WGS sequence"/>
</dbReference>
<dbReference type="Gene3D" id="3.60.110.10">
    <property type="entry name" value="Carbon-nitrogen hydrolase"/>
    <property type="match status" value="1"/>
</dbReference>
<evidence type="ECO:0000259" key="2">
    <source>
        <dbReference type="PROSITE" id="PS51186"/>
    </source>
</evidence>
<dbReference type="GO" id="GO:0016787">
    <property type="term" value="F:hydrolase activity"/>
    <property type="evidence" value="ECO:0007669"/>
    <property type="project" value="UniProtKB-KW"/>
</dbReference>
<dbReference type="InterPro" id="IPR003010">
    <property type="entry name" value="C-N_Hydrolase"/>
</dbReference>
<dbReference type="PROSITE" id="PS50263">
    <property type="entry name" value="CN_HYDROLASE"/>
    <property type="match status" value="1"/>
</dbReference>
<dbReference type="OrthoDB" id="9811121at2"/>
<organism evidence="3 4">
    <name type="scientific">Alteribacillus iranensis</name>
    <dbReference type="NCBI Taxonomy" id="930128"/>
    <lineage>
        <taxon>Bacteria</taxon>
        <taxon>Bacillati</taxon>
        <taxon>Bacillota</taxon>
        <taxon>Bacilli</taxon>
        <taxon>Bacillales</taxon>
        <taxon>Bacillaceae</taxon>
        <taxon>Alteribacillus</taxon>
    </lineage>
</organism>
<dbReference type="EMBL" id="FONT01000005">
    <property type="protein sequence ID" value="SFE86690.1"/>
    <property type="molecule type" value="Genomic_DNA"/>
</dbReference>
<dbReference type="InterPro" id="IPR036526">
    <property type="entry name" value="C-N_Hydrolase_sf"/>
</dbReference>
<dbReference type="Gene3D" id="3.40.630.30">
    <property type="match status" value="1"/>
</dbReference>
<feature type="domain" description="CN hydrolase" evidence="1">
    <location>
        <begin position="228"/>
        <end position="483"/>
    </location>
</feature>
<dbReference type="STRING" id="930128.SAMN05192532_10541"/>
<accession>A0A1I2E3A2</accession>